<gene>
    <name evidence="1" type="ORF">NCTC4824_00923</name>
</gene>
<sequence length="71" mass="8434">MEQHIFQLKTTCAYCLRKAGEDVDCVLPVHDWETDKLLGYFCKKHYMRVKAKNINSSHFEIFEDPNYSLYA</sequence>
<keyword evidence="2" id="KW-1185">Reference proteome</keyword>
<dbReference type="RefSeq" id="WP_066135688.1">
    <property type="nucleotide sequence ID" value="NZ_CBCSGM010000001.1"/>
</dbReference>
<dbReference type="KEGG" id="blen:NCTC4824_00923"/>
<dbReference type="AlphaFoldDB" id="A0A2X4VR79"/>
<evidence type="ECO:0000313" key="2">
    <source>
        <dbReference type="Proteomes" id="UP000249134"/>
    </source>
</evidence>
<accession>A0A2X4VR79</accession>
<reference evidence="1 2" key="1">
    <citation type="submission" date="2018-06" db="EMBL/GenBank/DDBJ databases">
        <authorList>
            <consortium name="Pathogen Informatics"/>
            <person name="Doyle S."/>
        </authorList>
    </citation>
    <scope>NUCLEOTIDE SEQUENCE [LARGE SCALE GENOMIC DNA]</scope>
    <source>
        <strain evidence="1 2">NCTC4824</strain>
    </source>
</reference>
<protein>
    <submittedName>
        <fullName evidence="1">Uncharacterized protein</fullName>
    </submittedName>
</protein>
<name>A0A2X4VR79_LEDLE</name>
<evidence type="ECO:0000313" key="1">
    <source>
        <dbReference type="EMBL" id="SQI53483.1"/>
    </source>
</evidence>
<dbReference type="EMBL" id="LS483476">
    <property type="protein sequence ID" value="SQI53483.1"/>
    <property type="molecule type" value="Genomic_DNA"/>
</dbReference>
<organism evidence="1 2">
    <name type="scientific">Lederbergia lenta</name>
    <name type="common">Bacillus lentus</name>
    <dbReference type="NCBI Taxonomy" id="1467"/>
    <lineage>
        <taxon>Bacteria</taxon>
        <taxon>Bacillati</taxon>
        <taxon>Bacillota</taxon>
        <taxon>Bacilli</taxon>
        <taxon>Bacillales</taxon>
        <taxon>Bacillaceae</taxon>
        <taxon>Lederbergia</taxon>
    </lineage>
</organism>
<proteinExistence type="predicted"/>
<dbReference type="Proteomes" id="UP000249134">
    <property type="component" value="Chromosome 1"/>
</dbReference>
<dbReference type="STRING" id="1348624.GCA_001591545_00023"/>